<evidence type="ECO:0000259" key="3">
    <source>
        <dbReference type="Pfam" id="PF05239"/>
    </source>
</evidence>
<organism evidence="4 6">
    <name type="scientific">Agrobacterium vitis</name>
    <name type="common">Rhizobium vitis</name>
    <dbReference type="NCBI Taxonomy" id="373"/>
    <lineage>
        <taxon>Bacteria</taxon>
        <taxon>Pseudomonadati</taxon>
        <taxon>Pseudomonadota</taxon>
        <taxon>Alphaproteobacteria</taxon>
        <taxon>Hyphomicrobiales</taxon>
        <taxon>Rhizobiaceae</taxon>
        <taxon>Rhizobium/Agrobacterium group</taxon>
        <taxon>Agrobacterium</taxon>
    </lineage>
</organism>
<proteinExistence type="predicted"/>
<feature type="signal peptide" evidence="2">
    <location>
        <begin position="1"/>
        <end position="23"/>
    </location>
</feature>
<accession>A0A368NUL1</accession>
<reference evidence="5 7" key="2">
    <citation type="submission" date="2019-12" db="EMBL/GenBank/DDBJ databases">
        <title>Whole-genome sequencing of Allorhizobium vitis.</title>
        <authorList>
            <person name="Gan H.M."/>
            <person name="Szegedi E."/>
            <person name="Burr T."/>
            <person name="Savka M.A."/>
        </authorList>
    </citation>
    <scope>NUCLEOTIDE SEQUENCE [LARGE SCALE GENOMIC DNA]</scope>
    <source>
        <strain evidence="5 7">CG516</strain>
    </source>
</reference>
<evidence type="ECO:0000313" key="7">
    <source>
        <dbReference type="Proteomes" id="UP000477951"/>
    </source>
</evidence>
<dbReference type="InterPro" id="IPR011033">
    <property type="entry name" value="PRC_barrel-like_sf"/>
</dbReference>
<name>A0A368NUL1_AGRVI</name>
<dbReference type="PROSITE" id="PS51257">
    <property type="entry name" value="PROKAR_LIPOPROTEIN"/>
    <property type="match status" value="1"/>
</dbReference>
<dbReference type="RefSeq" id="WP_060715800.1">
    <property type="nucleotide sequence ID" value="NZ_CP055265.1"/>
</dbReference>
<evidence type="ECO:0000313" key="6">
    <source>
        <dbReference type="Proteomes" id="UP000436911"/>
    </source>
</evidence>
<dbReference type="SUPFAM" id="SSF50346">
    <property type="entry name" value="PRC-barrel domain"/>
    <property type="match status" value="1"/>
</dbReference>
<dbReference type="GeneID" id="60682262"/>
<comment type="caution">
    <text evidence="4">The sequence shown here is derived from an EMBL/GenBank/DDBJ whole genome shotgun (WGS) entry which is preliminary data.</text>
</comment>
<dbReference type="EMBL" id="QUSG01000001">
    <property type="protein sequence ID" value="KAA3532338.1"/>
    <property type="molecule type" value="Genomic_DNA"/>
</dbReference>
<reference evidence="4 6" key="1">
    <citation type="submission" date="2018-08" db="EMBL/GenBank/DDBJ databases">
        <title>Genome sequencing of Agrobacterium vitis strain ICMP 10754.</title>
        <authorList>
            <person name="Visnovsky S.B."/>
            <person name="Pitman A.R."/>
        </authorList>
    </citation>
    <scope>NUCLEOTIDE SEQUENCE [LARGE SCALE GENOMIC DNA]</scope>
    <source>
        <strain evidence="4 6">ICMP 10754</strain>
    </source>
</reference>
<gene>
    <name evidence="4" type="ORF">DXT89_03100</name>
    <name evidence="5" type="ORF">GOZ90_06305</name>
</gene>
<protein>
    <submittedName>
        <fullName evidence="4">PRC-barrel domain containing protein</fullName>
    </submittedName>
</protein>
<dbReference type="Proteomes" id="UP000477951">
    <property type="component" value="Unassembled WGS sequence"/>
</dbReference>
<dbReference type="Gene3D" id="2.30.30.240">
    <property type="entry name" value="PRC-barrel domain"/>
    <property type="match status" value="1"/>
</dbReference>
<dbReference type="InterPro" id="IPR027275">
    <property type="entry name" value="PRC-brl_dom"/>
</dbReference>
<dbReference type="Proteomes" id="UP000436911">
    <property type="component" value="Unassembled WGS sequence"/>
</dbReference>
<sequence>MMFMKSAAAGALLLALCGTPAIAACNISDARLEEAILEKPEFRDPQNRYLVHDLRKLRDAAFLLWNYGLEKDCERLLGNIRELIASPFMARLGTNDEDATDQQLAAGEPQWHRLGQVKGSRGTANEGALISINDLDPGLLVNEIVGAEVRTADDKIVGEVRNVVIGTRDRQDYAIVAAGGFFVPGKDSLVVPLRYLLVDRERKSFFLRISNAQVKAVPLMPDQDYQWLTDETWRKTNDAIFESLIAGPGPDEPTKTSRDSATK</sequence>
<evidence type="ECO:0000256" key="2">
    <source>
        <dbReference type="SAM" id="SignalP"/>
    </source>
</evidence>
<feature type="compositionally biased region" description="Basic and acidic residues" evidence="1">
    <location>
        <begin position="252"/>
        <end position="263"/>
    </location>
</feature>
<dbReference type="AlphaFoldDB" id="A0A368NUL1"/>
<evidence type="ECO:0000313" key="5">
    <source>
        <dbReference type="EMBL" id="MUZ72287.1"/>
    </source>
</evidence>
<keyword evidence="2" id="KW-0732">Signal</keyword>
<dbReference type="EMBL" id="WPHR01000003">
    <property type="protein sequence ID" value="MUZ72287.1"/>
    <property type="molecule type" value="Genomic_DNA"/>
</dbReference>
<dbReference type="Pfam" id="PF05239">
    <property type="entry name" value="PRC"/>
    <property type="match status" value="1"/>
</dbReference>
<feature type="domain" description="PRC-barrel" evidence="3">
    <location>
        <begin position="141"/>
        <end position="209"/>
    </location>
</feature>
<evidence type="ECO:0000256" key="1">
    <source>
        <dbReference type="SAM" id="MobiDB-lite"/>
    </source>
</evidence>
<dbReference type="OrthoDB" id="8287480at2"/>
<feature type="region of interest" description="Disordered" evidence="1">
    <location>
        <begin position="244"/>
        <end position="263"/>
    </location>
</feature>
<feature type="chain" id="PRO_5033355192" evidence="2">
    <location>
        <begin position="24"/>
        <end position="263"/>
    </location>
</feature>
<evidence type="ECO:0000313" key="4">
    <source>
        <dbReference type="EMBL" id="KAA3532338.1"/>
    </source>
</evidence>